<accession>A0A2P2QHZ0</accession>
<keyword evidence="1" id="KW-0732">Signal</keyword>
<feature type="chain" id="PRO_5015194925" evidence="1">
    <location>
        <begin position="21"/>
        <end position="42"/>
    </location>
</feature>
<reference evidence="2" key="1">
    <citation type="submission" date="2018-02" db="EMBL/GenBank/DDBJ databases">
        <title>Rhizophora mucronata_Transcriptome.</title>
        <authorList>
            <person name="Meera S.P."/>
            <person name="Sreeshan A."/>
            <person name="Augustine A."/>
        </authorList>
    </citation>
    <scope>NUCLEOTIDE SEQUENCE</scope>
    <source>
        <tissue evidence="2">Leaf</tissue>
    </source>
</reference>
<sequence>MVSHLKLVSYVLLVISKVHSEFLFKDKDSCILFHNGSYCYGF</sequence>
<feature type="signal peptide" evidence="1">
    <location>
        <begin position="1"/>
        <end position="20"/>
    </location>
</feature>
<evidence type="ECO:0000313" key="2">
    <source>
        <dbReference type="EMBL" id="MBX66622.1"/>
    </source>
</evidence>
<name>A0A2P2QHZ0_RHIMU</name>
<proteinExistence type="predicted"/>
<dbReference type="AlphaFoldDB" id="A0A2P2QHZ0"/>
<evidence type="ECO:0000256" key="1">
    <source>
        <dbReference type="SAM" id="SignalP"/>
    </source>
</evidence>
<protein>
    <submittedName>
        <fullName evidence="2">Uncharacterized protein</fullName>
    </submittedName>
</protein>
<dbReference type="EMBL" id="GGEC01086138">
    <property type="protein sequence ID" value="MBX66622.1"/>
    <property type="molecule type" value="Transcribed_RNA"/>
</dbReference>
<organism evidence="2">
    <name type="scientific">Rhizophora mucronata</name>
    <name type="common">Asiatic mangrove</name>
    <dbReference type="NCBI Taxonomy" id="61149"/>
    <lineage>
        <taxon>Eukaryota</taxon>
        <taxon>Viridiplantae</taxon>
        <taxon>Streptophyta</taxon>
        <taxon>Embryophyta</taxon>
        <taxon>Tracheophyta</taxon>
        <taxon>Spermatophyta</taxon>
        <taxon>Magnoliopsida</taxon>
        <taxon>eudicotyledons</taxon>
        <taxon>Gunneridae</taxon>
        <taxon>Pentapetalae</taxon>
        <taxon>rosids</taxon>
        <taxon>fabids</taxon>
        <taxon>Malpighiales</taxon>
        <taxon>Rhizophoraceae</taxon>
        <taxon>Rhizophora</taxon>
    </lineage>
</organism>